<organism evidence="1 2">
    <name type="scientific">Mycolicibacterium fluoranthenivorans</name>
    <dbReference type="NCBI Taxonomy" id="258505"/>
    <lineage>
        <taxon>Bacteria</taxon>
        <taxon>Bacillati</taxon>
        <taxon>Actinomycetota</taxon>
        <taxon>Actinomycetes</taxon>
        <taxon>Mycobacteriales</taxon>
        <taxon>Mycobacteriaceae</taxon>
        <taxon>Mycolicibacterium</taxon>
    </lineage>
</organism>
<sequence>MAATPLDALSLEHLTALHVMELDDDALRYYLPRMMELLLLTSAPVFDFRVCDVKIRMVTWTGPERSALQGFAAAVWAELLAVYPADLGYFSDSPSALDLVDWCGLPLGDHLDALLTGPVAAARHLADLVDAMFTRTTPFKTVNKAAVLNWIAAPAVGERLQDAFFATSGSAAQELSAAHQLWAVCAGR</sequence>
<protein>
    <submittedName>
        <fullName evidence="1">Uncharacterized protein</fullName>
    </submittedName>
</protein>
<dbReference type="STRING" id="1502745.SAMN02799620_04168"/>
<dbReference type="Proteomes" id="UP000199707">
    <property type="component" value="Unassembled WGS sequence"/>
</dbReference>
<dbReference type="AlphaFoldDB" id="A0A1G4WNV9"/>
<reference evidence="2" key="1">
    <citation type="submission" date="2016-10" db="EMBL/GenBank/DDBJ databases">
        <authorList>
            <person name="Varghese N."/>
            <person name="Submissions S."/>
        </authorList>
    </citation>
    <scope>NUCLEOTIDE SEQUENCE [LARGE SCALE GENOMIC DNA]</scope>
    <source>
        <strain evidence="2">UNC267MFSha1.1M11</strain>
    </source>
</reference>
<name>A0A1G4WNV9_9MYCO</name>
<gene>
    <name evidence="1" type="ORF">SAMN02799620_04168</name>
</gene>
<evidence type="ECO:0000313" key="2">
    <source>
        <dbReference type="Proteomes" id="UP000199707"/>
    </source>
</evidence>
<accession>A0A1G4WNV9</accession>
<evidence type="ECO:0000313" key="1">
    <source>
        <dbReference type="EMBL" id="SCX26565.1"/>
    </source>
</evidence>
<dbReference type="EMBL" id="FMUB01000008">
    <property type="protein sequence ID" value="SCX26565.1"/>
    <property type="molecule type" value="Genomic_DNA"/>
</dbReference>
<proteinExistence type="predicted"/>